<dbReference type="AlphaFoldDB" id="A0A8H6MJD8"/>
<dbReference type="EMBL" id="WIGN01000536">
    <property type="protein sequence ID" value="KAF6789343.1"/>
    <property type="molecule type" value="Genomic_DNA"/>
</dbReference>
<name>A0A8H6MJD8_9PEZI</name>
<dbReference type="Proteomes" id="UP000652219">
    <property type="component" value="Unassembled WGS sequence"/>
</dbReference>
<evidence type="ECO:0000313" key="3">
    <source>
        <dbReference type="Proteomes" id="UP000652219"/>
    </source>
</evidence>
<protein>
    <submittedName>
        <fullName evidence="2">Uncharacterized protein</fullName>
    </submittedName>
</protein>
<comment type="caution">
    <text evidence="2">The sequence shown here is derived from an EMBL/GenBank/DDBJ whole genome shotgun (WGS) entry which is preliminary data.</text>
</comment>
<evidence type="ECO:0000256" key="1">
    <source>
        <dbReference type="SAM" id="MobiDB-lite"/>
    </source>
</evidence>
<reference evidence="2 3" key="1">
    <citation type="journal article" date="2020" name="Phytopathology">
        <title>Genome Sequence Resources of Colletotrichum truncatum, C. plurivorum, C. musicola, and C. sojae: Four Species Pathogenic to Soybean (Glycine max).</title>
        <authorList>
            <person name="Rogerio F."/>
            <person name="Boufleur T.R."/>
            <person name="Ciampi-Guillardi M."/>
            <person name="Sukno S.A."/>
            <person name="Thon M.R."/>
            <person name="Massola Junior N.S."/>
            <person name="Baroncelli R."/>
        </authorList>
    </citation>
    <scope>NUCLEOTIDE SEQUENCE [LARGE SCALE GENOMIC DNA]</scope>
    <source>
        <strain evidence="2 3">LFN0009</strain>
    </source>
</reference>
<evidence type="ECO:0000313" key="2">
    <source>
        <dbReference type="EMBL" id="KAF6789343.1"/>
    </source>
</evidence>
<proteinExistence type="predicted"/>
<keyword evidence="3" id="KW-1185">Reference proteome</keyword>
<feature type="non-terminal residue" evidence="2">
    <location>
        <position position="1"/>
    </location>
</feature>
<organism evidence="2 3">
    <name type="scientific">Colletotrichum sojae</name>
    <dbReference type="NCBI Taxonomy" id="2175907"/>
    <lineage>
        <taxon>Eukaryota</taxon>
        <taxon>Fungi</taxon>
        <taxon>Dikarya</taxon>
        <taxon>Ascomycota</taxon>
        <taxon>Pezizomycotina</taxon>
        <taxon>Sordariomycetes</taxon>
        <taxon>Hypocreomycetidae</taxon>
        <taxon>Glomerellales</taxon>
        <taxon>Glomerellaceae</taxon>
        <taxon>Colletotrichum</taxon>
        <taxon>Colletotrichum orchidearum species complex</taxon>
    </lineage>
</organism>
<accession>A0A8H6MJD8</accession>
<gene>
    <name evidence="2" type="ORF">CSOJ01_14822</name>
</gene>
<feature type="region of interest" description="Disordered" evidence="1">
    <location>
        <begin position="108"/>
        <end position="129"/>
    </location>
</feature>
<sequence length="448" mass="48514">MTYYFNRGYLGSIPCLRQQLRTLEGPPGESISAARVLVRLAKYGSASVSPMKPIWSGGYSLHAPGDGGKPSCQKCLVSMLAVPSLARFNSSQQSSASYCFYLTPKKRGRASQNSKSPEPLGDLNASESHVMSLSSAPDQLHYGANSSTSSISGIDQLLGASTMATPFGQISSHDEMWNPVTNSHFSSPEAVGTYPAELVASPGSSVLDHSWNSQLYSVSNPPMLSFGKSSATEWSQFQQPPQPLDERFRAVGSNSPSVLHSCIAHHSEHGKRSGCFILSKSLFECELVNSLMIEELQDHGAIRAPAHQLDFAGRAMRWIIVLQRFNSEVIDARQPNEESAHTTWGANAVQLESMGIARPRSGVLAKLLTFEMALWSYGRMLDSKSSEPYLEKAENAVAQLALEVLQILVEVDSSLAGSDGSFDQLVISSFCITAAYAHLLPDSVTVFK</sequence>